<evidence type="ECO:0000256" key="1">
    <source>
        <dbReference type="SAM" id="MobiDB-lite"/>
    </source>
</evidence>
<comment type="caution">
    <text evidence="2">The sequence shown here is derived from an EMBL/GenBank/DDBJ whole genome shotgun (WGS) entry which is preliminary data.</text>
</comment>
<sequence>MDPEPSTATGVRPVQEEEASGPTSCEDQKEEAKSTFDGPAVKAISEGVQQEQPTPPAGVQEQPTPPAGVQEEPTPSAAGVQEPTPPAGVREEPTPPAGVQEPTPPAGV</sequence>
<feature type="region of interest" description="Disordered" evidence="1">
    <location>
        <begin position="1"/>
        <end position="108"/>
    </location>
</feature>
<dbReference type="AlphaFoldDB" id="A0A7J6PFK6"/>
<proteinExistence type="predicted"/>
<evidence type="ECO:0000313" key="2">
    <source>
        <dbReference type="EMBL" id="KAF4694889.1"/>
    </source>
</evidence>
<organism evidence="2 3">
    <name type="scientific">Perkinsus olseni</name>
    <name type="common">Perkinsus atlanticus</name>
    <dbReference type="NCBI Taxonomy" id="32597"/>
    <lineage>
        <taxon>Eukaryota</taxon>
        <taxon>Sar</taxon>
        <taxon>Alveolata</taxon>
        <taxon>Perkinsozoa</taxon>
        <taxon>Perkinsea</taxon>
        <taxon>Perkinsida</taxon>
        <taxon>Perkinsidae</taxon>
        <taxon>Perkinsus</taxon>
    </lineage>
</organism>
<keyword evidence="3" id="KW-1185">Reference proteome</keyword>
<gene>
    <name evidence="2" type="ORF">FOZ63_018841</name>
</gene>
<accession>A0A7J6PFK6</accession>
<reference evidence="2 3" key="1">
    <citation type="submission" date="2020-04" db="EMBL/GenBank/DDBJ databases">
        <title>Perkinsus olseni comparative genomics.</title>
        <authorList>
            <person name="Bogema D.R."/>
        </authorList>
    </citation>
    <scope>NUCLEOTIDE SEQUENCE [LARGE SCALE GENOMIC DNA]</scope>
    <source>
        <strain evidence="2 3">ATCC PRA-207</strain>
    </source>
</reference>
<dbReference type="EMBL" id="JABANO010039212">
    <property type="protein sequence ID" value="KAF4694889.1"/>
    <property type="molecule type" value="Genomic_DNA"/>
</dbReference>
<protein>
    <submittedName>
        <fullName evidence="2">Uncharacterized protein</fullName>
    </submittedName>
</protein>
<name>A0A7J6PFK6_PEROL</name>
<dbReference type="Proteomes" id="UP000553632">
    <property type="component" value="Unassembled WGS sequence"/>
</dbReference>
<feature type="non-terminal residue" evidence="2">
    <location>
        <position position="108"/>
    </location>
</feature>
<evidence type="ECO:0000313" key="3">
    <source>
        <dbReference type="Proteomes" id="UP000553632"/>
    </source>
</evidence>